<name>A0A7X5VCF5_9ACTN</name>
<keyword evidence="8" id="KW-1185">Reference proteome</keyword>
<organism evidence="7 8">
    <name type="scientific">Kribbella shirazensis</name>
    <dbReference type="NCBI Taxonomy" id="1105143"/>
    <lineage>
        <taxon>Bacteria</taxon>
        <taxon>Bacillati</taxon>
        <taxon>Actinomycetota</taxon>
        <taxon>Actinomycetes</taxon>
        <taxon>Propionibacteriales</taxon>
        <taxon>Kribbellaceae</taxon>
        <taxon>Kribbella</taxon>
    </lineage>
</organism>
<feature type="domain" description="Major facilitator superfamily (MFS) profile" evidence="6">
    <location>
        <begin position="38"/>
        <end position="465"/>
    </location>
</feature>
<feature type="transmembrane region" description="Helical" evidence="5">
    <location>
        <begin position="199"/>
        <end position="217"/>
    </location>
</feature>
<sequence>MHSTDSPEQLTSHQAPDAVSVVGRVLDAIPFNRAHRLILLMVLLGAFFDVMEENALGAVGPALKSAWNISTPELAFLQTVTIGAMIIGKVVTGVIGDHKGRRFALAFNLGVYCLGALICALAPGYTVLAIGRFIVGIGLGGEIAAGMTMLSELVSTKYRGAVVASLNVGAGGFGNVVSFGFAAVVLGPLGNFFGGPENSWRWMFGLLVLPAVLVLAYRRFLPETPRYLASRGRIDEANGVLTRLANGRLKDTGAPVTPYIQSAGVATATVEKVRLSEVFHGVLLRRTSALAVISWMTFGAQVTVLVLMPTILVEQGYTITKSLAFTMVMNVGSLLGAAAATYAALHLPRRFVITVGAVAACLAALAFGFLATSPALVLILGALFQFFVLLLNSTIFAWAPELYPTRVRAFGTAMVAVQGNVAGAFVPIGAGLLFDSAGMVAVFVLIAVMYSVMAVASRFAPETHGRSLEDINSDATSDSTSQGV</sequence>
<feature type="transmembrane region" description="Helical" evidence="5">
    <location>
        <begin position="376"/>
        <end position="398"/>
    </location>
</feature>
<dbReference type="SUPFAM" id="SSF103473">
    <property type="entry name" value="MFS general substrate transporter"/>
    <property type="match status" value="1"/>
</dbReference>
<dbReference type="PROSITE" id="PS50850">
    <property type="entry name" value="MFS"/>
    <property type="match status" value="1"/>
</dbReference>
<dbReference type="InterPro" id="IPR020846">
    <property type="entry name" value="MFS_dom"/>
</dbReference>
<feature type="transmembrane region" description="Helical" evidence="5">
    <location>
        <begin position="37"/>
        <end position="63"/>
    </location>
</feature>
<proteinExistence type="predicted"/>
<dbReference type="Pfam" id="PF00083">
    <property type="entry name" value="Sugar_tr"/>
    <property type="match status" value="1"/>
</dbReference>
<dbReference type="InterPro" id="IPR005828">
    <property type="entry name" value="MFS_sugar_transport-like"/>
</dbReference>
<evidence type="ECO:0000259" key="6">
    <source>
        <dbReference type="PROSITE" id="PS50850"/>
    </source>
</evidence>
<dbReference type="InterPro" id="IPR036259">
    <property type="entry name" value="MFS_trans_sf"/>
</dbReference>
<feature type="transmembrane region" description="Helical" evidence="5">
    <location>
        <begin position="129"/>
        <end position="150"/>
    </location>
</feature>
<dbReference type="GO" id="GO:0005886">
    <property type="term" value="C:plasma membrane"/>
    <property type="evidence" value="ECO:0007669"/>
    <property type="project" value="UniProtKB-SubCell"/>
</dbReference>
<feature type="transmembrane region" description="Helical" evidence="5">
    <location>
        <begin position="289"/>
        <end position="311"/>
    </location>
</feature>
<evidence type="ECO:0000256" key="3">
    <source>
        <dbReference type="ARBA" id="ARBA00022989"/>
    </source>
</evidence>
<keyword evidence="3 5" id="KW-1133">Transmembrane helix</keyword>
<evidence type="ECO:0000313" key="7">
    <source>
        <dbReference type="EMBL" id="NIK58587.1"/>
    </source>
</evidence>
<dbReference type="EMBL" id="JAASRO010000001">
    <property type="protein sequence ID" value="NIK58587.1"/>
    <property type="molecule type" value="Genomic_DNA"/>
</dbReference>
<feature type="transmembrane region" description="Helical" evidence="5">
    <location>
        <begin position="323"/>
        <end position="344"/>
    </location>
</feature>
<comment type="caution">
    <text evidence="7">The sequence shown here is derived from an EMBL/GenBank/DDBJ whole genome shotgun (WGS) entry which is preliminary data.</text>
</comment>
<dbReference type="GO" id="GO:0046943">
    <property type="term" value="F:carboxylic acid transmembrane transporter activity"/>
    <property type="evidence" value="ECO:0007669"/>
    <property type="project" value="TreeGrafter"/>
</dbReference>
<feature type="transmembrane region" description="Helical" evidence="5">
    <location>
        <begin position="103"/>
        <end position="123"/>
    </location>
</feature>
<dbReference type="PANTHER" id="PTHR23508">
    <property type="entry name" value="CARBOXYLIC ACID TRANSPORTER PROTEIN HOMOLOG"/>
    <property type="match status" value="1"/>
</dbReference>
<feature type="transmembrane region" description="Helical" evidence="5">
    <location>
        <begin position="75"/>
        <end position="96"/>
    </location>
</feature>
<accession>A0A7X5VCF5</accession>
<evidence type="ECO:0000256" key="1">
    <source>
        <dbReference type="ARBA" id="ARBA00004651"/>
    </source>
</evidence>
<feature type="transmembrane region" description="Helical" evidence="5">
    <location>
        <begin position="162"/>
        <end position="187"/>
    </location>
</feature>
<evidence type="ECO:0000313" key="8">
    <source>
        <dbReference type="Proteomes" id="UP000555407"/>
    </source>
</evidence>
<feature type="transmembrane region" description="Helical" evidence="5">
    <location>
        <begin position="351"/>
        <end position="370"/>
    </location>
</feature>
<feature type="transmembrane region" description="Helical" evidence="5">
    <location>
        <begin position="436"/>
        <end position="456"/>
    </location>
</feature>
<protein>
    <submittedName>
        <fullName evidence="7">Putative MFS transporter</fullName>
    </submittedName>
</protein>
<dbReference type="Gene3D" id="1.20.1250.20">
    <property type="entry name" value="MFS general substrate transporter like domains"/>
    <property type="match status" value="1"/>
</dbReference>
<dbReference type="Proteomes" id="UP000555407">
    <property type="component" value="Unassembled WGS sequence"/>
</dbReference>
<evidence type="ECO:0000256" key="4">
    <source>
        <dbReference type="ARBA" id="ARBA00023136"/>
    </source>
</evidence>
<dbReference type="AlphaFoldDB" id="A0A7X5VCF5"/>
<dbReference type="PANTHER" id="PTHR23508:SF10">
    <property type="entry name" value="CARBOXYLIC ACID TRANSPORTER PROTEIN HOMOLOG"/>
    <property type="match status" value="1"/>
</dbReference>
<evidence type="ECO:0000256" key="2">
    <source>
        <dbReference type="ARBA" id="ARBA00022692"/>
    </source>
</evidence>
<comment type="subcellular location">
    <subcellularLocation>
        <location evidence="1">Cell membrane</location>
        <topology evidence="1">Multi-pass membrane protein</topology>
    </subcellularLocation>
</comment>
<keyword evidence="2 5" id="KW-0812">Transmembrane</keyword>
<gene>
    <name evidence="7" type="ORF">BJY22_004304</name>
</gene>
<reference evidence="7 8" key="1">
    <citation type="submission" date="2020-03" db="EMBL/GenBank/DDBJ databases">
        <title>Sequencing the genomes of 1000 actinobacteria strains.</title>
        <authorList>
            <person name="Klenk H.-P."/>
        </authorList>
    </citation>
    <scope>NUCLEOTIDE SEQUENCE [LARGE SCALE GENOMIC DNA]</scope>
    <source>
        <strain evidence="7 8">DSM 45490</strain>
    </source>
</reference>
<keyword evidence="4 5" id="KW-0472">Membrane</keyword>
<dbReference type="RefSeq" id="WP_167209496.1">
    <property type="nucleotide sequence ID" value="NZ_JAASRO010000001.1"/>
</dbReference>
<feature type="transmembrane region" description="Helical" evidence="5">
    <location>
        <begin position="410"/>
        <end position="430"/>
    </location>
</feature>
<evidence type="ECO:0000256" key="5">
    <source>
        <dbReference type="SAM" id="Phobius"/>
    </source>
</evidence>